<organism evidence="2 3">
    <name type="scientific">Pisolithus microcarpus 441</name>
    <dbReference type="NCBI Taxonomy" id="765257"/>
    <lineage>
        <taxon>Eukaryota</taxon>
        <taxon>Fungi</taxon>
        <taxon>Dikarya</taxon>
        <taxon>Basidiomycota</taxon>
        <taxon>Agaricomycotina</taxon>
        <taxon>Agaricomycetes</taxon>
        <taxon>Agaricomycetidae</taxon>
        <taxon>Boletales</taxon>
        <taxon>Sclerodermatineae</taxon>
        <taxon>Pisolithaceae</taxon>
        <taxon>Pisolithus</taxon>
    </lineage>
</organism>
<dbReference type="Proteomes" id="UP000054018">
    <property type="component" value="Unassembled WGS sequence"/>
</dbReference>
<dbReference type="AlphaFoldDB" id="A0A0C9YQJ5"/>
<keyword evidence="3" id="KW-1185">Reference proteome</keyword>
<reference evidence="2 3" key="1">
    <citation type="submission" date="2014-04" db="EMBL/GenBank/DDBJ databases">
        <authorList>
            <consortium name="DOE Joint Genome Institute"/>
            <person name="Kuo A."/>
            <person name="Kohler A."/>
            <person name="Costa M.D."/>
            <person name="Nagy L.G."/>
            <person name="Floudas D."/>
            <person name="Copeland A."/>
            <person name="Barry K.W."/>
            <person name="Cichocki N."/>
            <person name="Veneault-Fourrey C."/>
            <person name="LaButti K."/>
            <person name="Lindquist E.A."/>
            <person name="Lipzen A."/>
            <person name="Lundell T."/>
            <person name="Morin E."/>
            <person name="Murat C."/>
            <person name="Sun H."/>
            <person name="Tunlid A."/>
            <person name="Henrissat B."/>
            <person name="Grigoriev I.V."/>
            <person name="Hibbett D.S."/>
            <person name="Martin F."/>
            <person name="Nordberg H.P."/>
            <person name="Cantor M.N."/>
            <person name="Hua S.X."/>
        </authorList>
    </citation>
    <scope>NUCLEOTIDE SEQUENCE [LARGE SCALE GENOMIC DNA]</scope>
    <source>
        <strain evidence="2 3">441</strain>
    </source>
</reference>
<evidence type="ECO:0000256" key="1">
    <source>
        <dbReference type="SAM" id="MobiDB-lite"/>
    </source>
</evidence>
<sequence length="55" mass="5925">MPTWGACNPVKTRGLEIIVPYHLTMPDSINIPPTADNQTHLDESNPSTDHGGVGK</sequence>
<proteinExistence type="predicted"/>
<reference evidence="3" key="2">
    <citation type="submission" date="2015-01" db="EMBL/GenBank/DDBJ databases">
        <title>Evolutionary Origins and Diversification of the Mycorrhizal Mutualists.</title>
        <authorList>
            <consortium name="DOE Joint Genome Institute"/>
            <consortium name="Mycorrhizal Genomics Consortium"/>
            <person name="Kohler A."/>
            <person name="Kuo A."/>
            <person name="Nagy L.G."/>
            <person name="Floudas D."/>
            <person name="Copeland A."/>
            <person name="Barry K.W."/>
            <person name="Cichocki N."/>
            <person name="Veneault-Fourrey C."/>
            <person name="LaButti K."/>
            <person name="Lindquist E.A."/>
            <person name="Lipzen A."/>
            <person name="Lundell T."/>
            <person name="Morin E."/>
            <person name="Murat C."/>
            <person name="Riley R."/>
            <person name="Ohm R."/>
            <person name="Sun H."/>
            <person name="Tunlid A."/>
            <person name="Henrissat B."/>
            <person name="Grigoriev I.V."/>
            <person name="Hibbett D.S."/>
            <person name="Martin F."/>
        </authorList>
    </citation>
    <scope>NUCLEOTIDE SEQUENCE [LARGE SCALE GENOMIC DNA]</scope>
    <source>
        <strain evidence="3">441</strain>
    </source>
</reference>
<name>A0A0C9YQJ5_9AGAM</name>
<protein>
    <submittedName>
        <fullName evidence="2">Uncharacterized protein</fullName>
    </submittedName>
</protein>
<dbReference type="HOGENOM" id="CLU_3033246_0_0_1"/>
<feature type="region of interest" description="Disordered" evidence="1">
    <location>
        <begin position="29"/>
        <end position="55"/>
    </location>
</feature>
<evidence type="ECO:0000313" key="2">
    <source>
        <dbReference type="EMBL" id="KIK18891.1"/>
    </source>
</evidence>
<gene>
    <name evidence="2" type="ORF">PISMIDRAFT_683740</name>
</gene>
<dbReference type="EMBL" id="KN833795">
    <property type="protein sequence ID" value="KIK18891.1"/>
    <property type="molecule type" value="Genomic_DNA"/>
</dbReference>
<accession>A0A0C9YQJ5</accession>
<evidence type="ECO:0000313" key="3">
    <source>
        <dbReference type="Proteomes" id="UP000054018"/>
    </source>
</evidence>